<protein>
    <recommendedName>
        <fullName evidence="15">Hypoxia-inducible factor 1-alpha</fullName>
    </recommendedName>
</protein>
<dbReference type="OrthoDB" id="6021714at2759"/>
<dbReference type="InterPro" id="IPR035965">
    <property type="entry name" value="PAS-like_dom_sf"/>
</dbReference>
<keyword evidence="14" id="KW-1185">Reference proteome</keyword>
<dbReference type="EnsemblMetazoa" id="XM_016985100">
    <property type="protein sequence ID" value="XP_016840589"/>
    <property type="gene ID" value="LOC100121394"/>
</dbReference>
<dbReference type="Proteomes" id="UP000002358">
    <property type="component" value="Chromosome 4"/>
</dbReference>
<dbReference type="GO" id="GO:0045944">
    <property type="term" value="P:positive regulation of transcription by RNA polymerase II"/>
    <property type="evidence" value="ECO:0007669"/>
    <property type="project" value="UniProtKB-ARBA"/>
</dbReference>
<sequence length="1152" mass="127446">MSEQRHQVAAGCSGAQQASFYCSRAVEETLASCFDLGPGQSGCGQMMTGPVDVEDLGSFCNFSSQPQNQYTNRCDYVQPQQQQQQQQVPAPGPMQVQMPMHQEVVGQPYYAPMNLEEAAFAYCTDSRWMACPATSYCPLYDVSQQPLESWQALPCAQDFCGYYMTDEDALEEYLSNEKRKEKSRDAARCRRSRETDIFTELAAALPVPPCEAAHLDKASVMRLAIAYLKTRTLMDAVPKPLAKPEISPEMDELFSKAMDGFVLVLDNNGDMVYLSPNVKDYLGIAQIDLMGQSVFDYSHPCDHDEIRESFSLKASEVNEDHPCNFFLRLKCTLTSKGRKVNLKSASYKVIHCTGRLFAHTVNNVSGNASESEEQAENGEREPGVSLVVVASPVPHPSNIEIPLGKYTFLSKHNLNMKFTYADDKLAEFLGWESNELMGQSVFDFHHALDNSSLDKSFKSLFHKGQCETMAYRFLNKKGGYAWVVTQATLIHCSRLQKPLSVVCVNYLLSGVECEDEVYSVRQLEARADQLKEEPKPTAVVPPRKPLADKPVSVTASLFQSFQERPAKQQSRNVVVDVGKENDEPQDSAKAKANVPVCEVEPKPQQQTSIPDPPLHRPAPQTATASIFAPRTKDMNKGFLTFSEDQPGLTMLKDEPEDLTHLAPTAGDVCVPLEEPPFLSDMLDEFILNANYCPLLSPELTDVVCNTSGNSNQSSGKDVEQTILGDSALRRDDCNSSDGDPFIYRDSPSRCSLGTDLHSPTLTKSPEGSGIGDSLNSPNDSGGGLSEDEMLMLSISDVMADDELALRAPYIPMSDQDEALQMLISDDMVMWGPSQSNEKKCKWLTDAGEENANSSLAQLLTDESSSKKMKDHAGILVNPTHVLGQISLKNTTKDTTADRERTNKRVHAYSKSSHESKRVKHNDVPTSSNNNNNNGNISSLENILSSSVQSSQLLQQLVSQQVPKNRSWPDQLSTTQESQRTSSNNVNGNNLYEESNLCRLNDESVGLSNPRKNVFEHDGGGRPTSQRQQQQQQSNSVLMNLLVSGCDMQNTQSQLQDPTSFLSNPPLLLDQDKISPLQISVEEQLQTVPQWTNNSSTIGIDHQHLSPILMRDKQQIPQPTTVGFEALGYDDDLGFMSDAQNDDLFRALDSSLV</sequence>
<evidence type="ECO:0008006" key="15">
    <source>
        <dbReference type="Google" id="ProtNLM"/>
    </source>
</evidence>
<dbReference type="GO" id="GO:0071456">
    <property type="term" value="P:cellular response to hypoxia"/>
    <property type="evidence" value="ECO:0007669"/>
    <property type="project" value="TreeGrafter"/>
</dbReference>
<evidence type="ECO:0000256" key="1">
    <source>
        <dbReference type="ARBA" id="ARBA00004123"/>
    </source>
</evidence>
<keyword evidence="5" id="KW-0238">DNA-binding</keyword>
<organism evidence="13 14">
    <name type="scientific">Nasonia vitripennis</name>
    <name type="common">Parasitic wasp</name>
    <dbReference type="NCBI Taxonomy" id="7425"/>
    <lineage>
        <taxon>Eukaryota</taxon>
        <taxon>Metazoa</taxon>
        <taxon>Ecdysozoa</taxon>
        <taxon>Arthropoda</taxon>
        <taxon>Hexapoda</taxon>
        <taxon>Insecta</taxon>
        <taxon>Pterygota</taxon>
        <taxon>Neoptera</taxon>
        <taxon>Endopterygota</taxon>
        <taxon>Hymenoptera</taxon>
        <taxon>Apocrita</taxon>
        <taxon>Proctotrupomorpha</taxon>
        <taxon>Chalcidoidea</taxon>
        <taxon>Pteromalidae</taxon>
        <taxon>Pteromalinae</taxon>
        <taxon>Nasonia</taxon>
    </lineage>
</organism>
<feature type="region of interest" description="Disordered" evidence="10">
    <location>
        <begin position="1002"/>
        <end position="1033"/>
    </location>
</feature>
<keyword evidence="7" id="KW-0804">Transcription</keyword>
<keyword evidence="2" id="KW-0677">Repeat</keyword>
<name>A0A7M7IQG5_NASVI</name>
<evidence type="ECO:0000256" key="5">
    <source>
        <dbReference type="ARBA" id="ARBA00023125"/>
    </source>
</evidence>
<dbReference type="PROSITE" id="PS50888">
    <property type="entry name" value="BHLH"/>
    <property type="match status" value="1"/>
</dbReference>
<evidence type="ECO:0000256" key="6">
    <source>
        <dbReference type="ARBA" id="ARBA00023159"/>
    </source>
</evidence>
<dbReference type="GeneID" id="100121394"/>
<comment type="subcellular location">
    <subcellularLocation>
        <location evidence="1">Nucleus</location>
    </subcellularLocation>
</comment>
<dbReference type="SMR" id="A0A7M7IQG5"/>
<evidence type="ECO:0000259" key="12">
    <source>
        <dbReference type="PROSITE" id="PS50888"/>
    </source>
</evidence>
<dbReference type="GO" id="GO:0005634">
    <property type="term" value="C:nucleus"/>
    <property type="evidence" value="ECO:0007669"/>
    <property type="project" value="UniProtKB-SubCell"/>
</dbReference>
<dbReference type="InterPro" id="IPR013767">
    <property type="entry name" value="PAS_fold"/>
</dbReference>
<feature type="region of interest" description="Disordered" evidence="10">
    <location>
        <begin position="600"/>
        <end position="619"/>
    </location>
</feature>
<keyword evidence="6" id="KW-0010">Activator</keyword>
<dbReference type="InterPro" id="IPR001067">
    <property type="entry name" value="Nuc_translocat"/>
</dbReference>
<evidence type="ECO:0000259" key="11">
    <source>
        <dbReference type="PROSITE" id="PS50112"/>
    </source>
</evidence>
<dbReference type="Gene3D" id="3.30.450.20">
    <property type="entry name" value="PAS domain"/>
    <property type="match status" value="3"/>
</dbReference>
<dbReference type="CDD" id="cd00130">
    <property type="entry name" value="PAS"/>
    <property type="match status" value="2"/>
</dbReference>
<dbReference type="GO" id="GO:0000977">
    <property type="term" value="F:RNA polymerase II transcription regulatory region sequence-specific DNA binding"/>
    <property type="evidence" value="ECO:0007669"/>
    <property type="project" value="TreeGrafter"/>
</dbReference>
<evidence type="ECO:0000256" key="3">
    <source>
        <dbReference type="ARBA" id="ARBA00022843"/>
    </source>
</evidence>
<feature type="compositionally biased region" description="Basic and acidic residues" evidence="10">
    <location>
        <begin position="890"/>
        <end position="902"/>
    </location>
</feature>
<keyword evidence="9" id="KW-0379">Hydroxylation</keyword>
<dbReference type="Gene3D" id="4.10.280.10">
    <property type="entry name" value="Helix-loop-helix DNA-binding domain"/>
    <property type="match status" value="1"/>
</dbReference>
<dbReference type="GO" id="GO:0005737">
    <property type="term" value="C:cytoplasm"/>
    <property type="evidence" value="ECO:0007669"/>
    <property type="project" value="InterPro"/>
</dbReference>
<dbReference type="PANTHER" id="PTHR23043">
    <property type="entry name" value="HYPOXIA-INDUCIBLE FACTOR 1 ALPHA"/>
    <property type="match status" value="1"/>
</dbReference>
<feature type="region of interest" description="Disordered" evidence="10">
    <location>
        <begin position="753"/>
        <end position="786"/>
    </location>
</feature>
<proteinExistence type="predicted"/>
<evidence type="ECO:0000256" key="4">
    <source>
        <dbReference type="ARBA" id="ARBA00023015"/>
    </source>
</evidence>
<feature type="domain" description="PAS" evidence="11">
    <location>
        <begin position="413"/>
        <end position="464"/>
    </location>
</feature>
<dbReference type="FunFam" id="3.30.450.20:FF:000015">
    <property type="entry name" value="Hypoxia-inducible factor 1-alpha isoform 1"/>
    <property type="match status" value="1"/>
</dbReference>
<reference evidence="13" key="1">
    <citation type="submission" date="2021-01" db="UniProtKB">
        <authorList>
            <consortium name="EnsemblMetazoa"/>
        </authorList>
    </citation>
    <scope>IDENTIFICATION</scope>
</reference>
<dbReference type="Pfam" id="PF00989">
    <property type="entry name" value="PAS"/>
    <property type="match status" value="1"/>
</dbReference>
<dbReference type="AlphaFoldDB" id="A0A7M7IQG5"/>
<dbReference type="GO" id="GO:0000981">
    <property type="term" value="F:DNA-binding transcription factor activity, RNA polymerase II-specific"/>
    <property type="evidence" value="ECO:0007669"/>
    <property type="project" value="TreeGrafter"/>
</dbReference>
<dbReference type="GO" id="GO:0046983">
    <property type="term" value="F:protein dimerization activity"/>
    <property type="evidence" value="ECO:0007669"/>
    <property type="project" value="InterPro"/>
</dbReference>
<dbReference type="InterPro" id="IPR000014">
    <property type="entry name" value="PAS"/>
</dbReference>
<feature type="region of interest" description="Disordered" evidence="10">
    <location>
        <begin position="887"/>
        <end position="938"/>
    </location>
</feature>
<dbReference type="InterPro" id="IPR036638">
    <property type="entry name" value="HLH_DNA-bd_sf"/>
</dbReference>
<evidence type="ECO:0000256" key="10">
    <source>
        <dbReference type="SAM" id="MobiDB-lite"/>
    </source>
</evidence>
<dbReference type="FunCoup" id="A0A7M7IQG5">
    <property type="interactions" value="286"/>
</dbReference>
<dbReference type="SMART" id="SM00353">
    <property type="entry name" value="HLH"/>
    <property type="match status" value="1"/>
</dbReference>
<dbReference type="CDD" id="cd11433">
    <property type="entry name" value="bHLH-PAS_HIF"/>
    <property type="match status" value="1"/>
</dbReference>
<evidence type="ECO:0000256" key="9">
    <source>
        <dbReference type="ARBA" id="ARBA00023278"/>
    </source>
</evidence>
<dbReference type="PRINTS" id="PR00785">
    <property type="entry name" value="NCTRNSLOCATR"/>
</dbReference>
<evidence type="ECO:0000313" key="14">
    <source>
        <dbReference type="Proteomes" id="UP000002358"/>
    </source>
</evidence>
<dbReference type="InParanoid" id="A0A7M7IQG5"/>
<dbReference type="Pfam" id="PF23171">
    <property type="entry name" value="bHLH_HIF1A"/>
    <property type="match status" value="1"/>
</dbReference>
<keyword evidence="4" id="KW-0805">Transcription regulation</keyword>
<keyword evidence="3" id="KW-0832">Ubl conjugation</keyword>
<dbReference type="KEGG" id="nvi:100121394"/>
<dbReference type="RefSeq" id="XP_016840589.1">
    <property type="nucleotide sequence ID" value="XM_016985100.2"/>
</dbReference>
<dbReference type="SUPFAM" id="SSF47459">
    <property type="entry name" value="HLH, helix-loop-helix DNA-binding domain"/>
    <property type="match status" value="1"/>
</dbReference>
<feature type="compositionally biased region" description="Polar residues" evidence="10">
    <location>
        <begin position="961"/>
        <end position="989"/>
    </location>
</feature>
<accession>A0A7M7IQG5</accession>
<dbReference type="PANTHER" id="PTHR23043:SF17">
    <property type="entry name" value="PROTEIN SIMILAR"/>
    <property type="match status" value="1"/>
</dbReference>
<dbReference type="CTD" id="43580"/>
<feature type="compositionally biased region" description="Low complexity" evidence="10">
    <location>
        <begin position="926"/>
        <end position="938"/>
    </location>
</feature>
<dbReference type="SUPFAM" id="SSF55785">
    <property type="entry name" value="PYP-like sensor domain (PAS domain)"/>
    <property type="match status" value="2"/>
</dbReference>
<evidence type="ECO:0000256" key="7">
    <source>
        <dbReference type="ARBA" id="ARBA00023163"/>
    </source>
</evidence>
<feature type="region of interest" description="Disordered" evidence="10">
    <location>
        <begin position="727"/>
        <end position="746"/>
    </location>
</feature>
<dbReference type="NCBIfam" id="TIGR00229">
    <property type="entry name" value="sensory_box"/>
    <property type="match status" value="1"/>
</dbReference>
<dbReference type="InterPro" id="IPR011598">
    <property type="entry name" value="bHLH_dom"/>
</dbReference>
<keyword evidence="8" id="KW-0539">Nucleus</keyword>
<evidence type="ECO:0000256" key="8">
    <source>
        <dbReference type="ARBA" id="ARBA00023242"/>
    </source>
</evidence>
<feature type="domain" description="PAS" evidence="11">
    <location>
        <begin position="246"/>
        <end position="319"/>
    </location>
</feature>
<dbReference type="SMART" id="SM00091">
    <property type="entry name" value="PAS"/>
    <property type="match status" value="2"/>
</dbReference>
<feature type="region of interest" description="Disordered" evidence="10">
    <location>
        <begin position="956"/>
        <end position="989"/>
    </location>
</feature>
<dbReference type="PROSITE" id="PS50112">
    <property type="entry name" value="PAS"/>
    <property type="match status" value="2"/>
</dbReference>
<dbReference type="Pfam" id="PF14598">
    <property type="entry name" value="PAS_11"/>
    <property type="match status" value="1"/>
</dbReference>
<feature type="domain" description="BHLH" evidence="12">
    <location>
        <begin position="178"/>
        <end position="231"/>
    </location>
</feature>
<dbReference type="GO" id="GO:0005667">
    <property type="term" value="C:transcription regulator complex"/>
    <property type="evidence" value="ECO:0007669"/>
    <property type="project" value="InterPro"/>
</dbReference>
<evidence type="ECO:0000256" key="2">
    <source>
        <dbReference type="ARBA" id="ARBA00022737"/>
    </source>
</evidence>
<evidence type="ECO:0000313" key="13">
    <source>
        <dbReference type="EnsemblMetazoa" id="XP_016840589"/>
    </source>
</evidence>